<evidence type="ECO:0000256" key="1">
    <source>
        <dbReference type="SAM" id="SignalP"/>
    </source>
</evidence>
<evidence type="ECO:0008006" key="4">
    <source>
        <dbReference type="Google" id="ProtNLM"/>
    </source>
</evidence>
<organism evidence="2 3">
    <name type="scientific">Dickeya fangzhongdai</name>
    <dbReference type="NCBI Taxonomy" id="1778540"/>
    <lineage>
        <taxon>Bacteria</taxon>
        <taxon>Pseudomonadati</taxon>
        <taxon>Pseudomonadota</taxon>
        <taxon>Gammaproteobacteria</taxon>
        <taxon>Enterobacterales</taxon>
        <taxon>Pectobacteriaceae</taxon>
        <taxon>Dickeya</taxon>
    </lineage>
</organism>
<dbReference type="SUPFAM" id="SSF53474">
    <property type="entry name" value="alpha/beta-Hydrolases"/>
    <property type="match status" value="1"/>
</dbReference>
<accession>A0A2K8QIK2</accession>
<name>A0A2K8QIK2_9GAMM</name>
<protein>
    <recommendedName>
        <fullName evidence="4">Alpha/beta hydrolase</fullName>
    </recommendedName>
</protein>
<keyword evidence="3" id="KW-1185">Reference proteome</keyword>
<dbReference type="GeneID" id="66563178"/>
<dbReference type="EMBL" id="CP025003">
    <property type="protein sequence ID" value="ATZ92915.1"/>
    <property type="molecule type" value="Genomic_DNA"/>
</dbReference>
<gene>
    <name evidence="2" type="ORF">CVE23_02325</name>
</gene>
<feature type="signal peptide" evidence="1">
    <location>
        <begin position="1"/>
        <end position="22"/>
    </location>
</feature>
<dbReference type="KEGG" id="dfn:CVE23_02325"/>
<evidence type="ECO:0000313" key="2">
    <source>
        <dbReference type="EMBL" id="ATZ92915.1"/>
    </source>
</evidence>
<dbReference type="RefSeq" id="WP_100848790.1">
    <property type="nucleotide sequence ID" value="NZ_BMJF01000023.1"/>
</dbReference>
<dbReference type="InterPro" id="IPR029058">
    <property type="entry name" value="AB_hydrolase_fold"/>
</dbReference>
<reference evidence="3" key="1">
    <citation type="journal article" date="2018" name="Genome Announc.">
        <title>Complete genome sequence of a Dickeya fangzhongdai type strain causing bleeding canker of pear tree trunks.</title>
        <authorList>
            <person name="Zhao Y."/>
            <person name="Tian Y."/>
            <person name="Li X."/>
            <person name="Hu B."/>
        </authorList>
    </citation>
    <scope>NUCLEOTIDE SEQUENCE [LARGE SCALE GENOMIC DNA]</scope>
    <source>
        <strain evidence="3">DSM 101947</strain>
    </source>
</reference>
<evidence type="ECO:0000313" key="3">
    <source>
        <dbReference type="Proteomes" id="UP000231901"/>
    </source>
</evidence>
<keyword evidence="1" id="KW-0732">Signal</keyword>
<feature type="chain" id="PRO_5014662131" description="Alpha/beta hydrolase" evidence="1">
    <location>
        <begin position="23"/>
        <end position="478"/>
    </location>
</feature>
<proteinExistence type="predicted"/>
<dbReference type="Proteomes" id="UP000231901">
    <property type="component" value="Chromosome"/>
</dbReference>
<dbReference type="AlphaFoldDB" id="A0A2K8QIK2"/>
<sequence length="478" mass="53650">MLTTTQYRSLLFMFITSCLLLAGCVNTIPDKQWQHVCKSGVCTKEELTNFIQTKYCTIDTNNRNAKCPDNIITNTRTMTAFQKSYLEYNAVDGSLRDPQQLKAIKGYIQQKVDSGKNILIAVYIHGWHHNAAPKDSNLIQFDNLLARYVGGLQQLGKKDVEVLGIYVGWQGEIYKGAFNFQTIGNRANVADVIGSRGAAINHHGRGLKQDLTELADTMRKANADNHMIVMGHSLGGRMIARAFLPGLVHNAQTLGDNTLLVTINAAVDSTTFDDAYRPDQLSSQPDYPIWLNLTSKEDTATKVYYPWAHRMGYLAPWGFSNIKTLGHTTERITHQLGVQFCSPDKNTPSQCAPWEKLFSAIQPVWTTAEPYHFSVLTYGAKPRLNKRPPLTQCVLLTRYPLTEQAKAALNNSPLCPGLREDFDTAAQPNPLPARGKMWNIHTDASVIDNETAKRREYPDHNAYIQTDLVTMLLQLVYR</sequence>